<name>A0AAE0C6P5_9CHLO</name>
<feature type="domain" description="AP2/ERF" evidence="7">
    <location>
        <begin position="573"/>
        <end position="630"/>
    </location>
</feature>
<dbReference type="PANTHER" id="PTHR31677:SF196">
    <property type="entry name" value="ETHYLENE-RESPONSIVE TRANSCRIPTION FACTOR ERF109"/>
    <property type="match status" value="1"/>
</dbReference>
<proteinExistence type="predicted"/>
<dbReference type="InterPro" id="IPR016177">
    <property type="entry name" value="DNA-bd_dom_sf"/>
</dbReference>
<feature type="domain" description="AP2/ERF" evidence="7">
    <location>
        <begin position="399"/>
        <end position="456"/>
    </location>
</feature>
<dbReference type="GO" id="GO:0005634">
    <property type="term" value="C:nucleus"/>
    <property type="evidence" value="ECO:0007669"/>
    <property type="project" value="UniProtKB-SubCell"/>
</dbReference>
<comment type="caution">
    <text evidence="8">The sequence shown here is derived from an EMBL/GenBank/DDBJ whole genome shotgun (WGS) entry which is preliminary data.</text>
</comment>
<dbReference type="AlphaFoldDB" id="A0AAE0C6P5"/>
<sequence length="695" mass="74131">MLACLQSGGAPRDHRAARTALPAPRSAAVSKQAAARPVVAASKAAAHQHSTKAKAAPRAVRGEGSGRPAPRGSALHHEGGGEAGPGGGSGERRGGQGCRKRARGMQGEAEAGAAKVRRVSSRYRGVCFREKERRWRARINVGGRDKNLGYFAVEESAAEAYDRASRELRGADTTKVNFPLPGQQVTSAQPLVRATAHGTQANHVCASSRKSSYRGVYWHKQNRKWYTRINIGGQIKHLGYFAVEESAAEAYDRASRELRGADTTKVNFPLPSARSEPTGTEVPGGGAPRDHRAARTALPAPRSAAVSKQAAARPVVAASKAAAHQHSTKAKAAPRAVRGEGSGRPAPRGSALHHEGGGEAGPGGGSGERRGGQGCRKRARGMQGEAEAGAAKVRRVSSRYRGVCFREKERRWCARIKIEGQERNLGYFAVEESAAEAYDRASRELRGADTTKVNFPLPSARSEPAGTEVPGGAAPRDHRAARTALSAPRSAAVSKQAAARSTKAKAAPRAVRGEGSRRPAPRGSALRDEGGGEAGPGGGSGERRGGQGCRKRARGMQGEAEAGAAKVRRVSSRYRGVCFREKERRWYARITIEGRDKNLGYFAVEESAAEAYDRASRELRGADTSKVNFPLPSTRSEPSGTEVPGGGAPLVHQAARTDEEEKEKKNLRSLFRVARTEPSHLNQRRRGFLLTFHHR</sequence>
<reference evidence="8 9" key="1">
    <citation type="journal article" date="2015" name="Genome Biol. Evol.">
        <title>Comparative Genomics of a Bacterivorous Green Alga Reveals Evolutionary Causalities and Consequences of Phago-Mixotrophic Mode of Nutrition.</title>
        <authorList>
            <person name="Burns J.A."/>
            <person name="Paasch A."/>
            <person name="Narechania A."/>
            <person name="Kim E."/>
        </authorList>
    </citation>
    <scope>NUCLEOTIDE SEQUENCE [LARGE SCALE GENOMIC DNA]</scope>
    <source>
        <strain evidence="8 9">PLY_AMNH</strain>
    </source>
</reference>
<feature type="region of interest" description="Disordered" evidence="6">
    <location>
        <begin position="623"/>
        <end position="665"/>
    </location>
</feature>
<dbReference type="SMART" id="SM00380">
    <property type="entry name" value="AP2"/>
    <property type="match status" value="4"/>
</dbReference>
<protein>
    <recommendedName>
        <fullName evidence="7">AP2/ERF domain-containing protein</fullName>
    </recommendedName>
</protein>
<keyword evidence="9" id="KW-1185">Reference proteome</keyword>
<feature type="compositionally biased region" description="Low complexity" evidence="6">
    <location>
        <begin position="308"/>
        <end position="333"/>
    </location>
</feature>
<keyword evidence="3" id="KW-0238">DNA-binding</keyword>
<accession>A0AAE0C6P5</accession>
<dbReference type="PANTHER" id="PTHR31677">
    <property type="entry name" value="AP2 DOMAIN CLASS TRANSCRIPTION FACTOR"/>
    <property type="match status" value="1"/>
</dbReference>
<gene>
    <name evidence="8" type="ORF">CYMTET_41809</name>
</gene>
<evidence type="ECO:0000256" key="5">
    <source>
        <dbReference type="ARBA" id="ARBA00023242"/>
    </source>
</evidence>
<feature type="region of interest" description="Disordered" evidence="6">
    <location>
        <begin position="1"/>
        <end position="116"/>
    </location>
</feature>
<keyword evidence="5" id="KW-0539">Nucleus</keyword>
<feature type="region of interest" description="Disordered" evidence="6">
    <location>
        <begin position="262"/>
        <end position="393"/>
    </location>
</feature>
<dbReference type="PROSITE" id="PS51032">
    <property type="entry name" value="AP2_ERF"/>
    <property type="match status" value="4"/>
</dbReference>
<keyword evidence="2" id="KW-0805">Transcription regulation</keyword>
<evidence type="ECO:0000313" key="9">
    <source>
        <dbReference type="Proteomes" id="UP001190700"/>
    </source>
</evidence>
<dbReference type="InterPro" id="IPR036955">
    <property type="entry name" value="AP2/ERF_dom_sf"/>
</dbReference>
<organism evidence="8 9">
    <name type="scientific">Cymbomonas tetramitiformis</name>
    <dbReference type="NCBI Taxonomy" id="36881"/>
    <lineage>
        <taxon>Eukaryota</taxon>
        <taxon>Viridiplantae</taxon>
        <taxon>Chlorophyta</taxon>
        <taxon>Pyramimonadophyceae</taxon>
        <taxon>Pyramimonadales</taxon>
        <taxon>Pyramimonadaceae</taxon>
        <taxon>Cymbomonas</taxon>
    </lineage>
</organism>
<dbReference type="EMBL" id="LGRX02027823">
    <property type="protein sequence ID" value="KAK3248733.1"/>
    <property type="molecule type" value="Genomic_DNA"/>
</dbReference>
<evidence type="ECO:0000256" key="3">
    <source>
        <dbReference type="ARBA" id="ARBA00023125"/>
    </source>
</evidence>
<feature type="domain" description="AP2/ERF" evidence="7">
    <location>
        <begin position="212"/>
        <end position="269"/>
    </location>
</feature>
<feature type="compositionally biased region" description="Low complexity" evidence="6">
    <location>
        <begin position="497"/>
        <end position="510"/>
    </location>
</feature>
<keyword evidence="4" id="KW-0804">Transcription</keyword>
<feature type="compositionally biased region" description="Basic and acidic residues" evidence="6">
    <location>
        <begin position="655"/>
        <end position="665"/>
    </location>
</feature>
<comment type="subcellular location">
    <subcellularLocation>
        <location evidence="1">Nucleus</location>
    </subcellularLocation>
</comment>
<dbReference type="GO" id="GO:0003677">
    <property type="term" value="F:DNA binding"/>
    <property type="evidence" value="ECO:0007669"/>
    <property type="project" value="UniProtKB-KW"/>
</dbReference>
<evidence type="ECO:0000256" key="4">
    <source>
        <dbReference type="ARBA" id="ARBA00023163"/>
    </source>
</evidence>
<evidence type="ECO:0000313" key="8">
    <source>
        <dbReference type="EMBL" id="KAK3248733.1"/>
    </source>
</evidence>
<dbReference type="Gene3D" id="3.30.730.10">
    <property type="entry name" value="AP2/ERF domain"/>
    <property type="match status" value="4"/>
</dbReference>
<evidence type="ECO:0000256" key="1">
    <source>
        <dbReference type="ARBA" id="ARBA00004123"/>
    </source>
</evidence>
<feature type="domain" description="AP2/ERF" evidence="7">
    <location>
        <begin position="122"/>
        <end position="179"/>
    </location>
</feature>
<dbReference type="InterPro" id="IPR001471">
    <property type="entry name" value="AP2/ERF_dom"/>
</dbReference>
<evidence type="ECO:0000259" key="7">
    <source>
        <dbReference type="PROSITE" id="PS51032"/>
    </source>
</evidence>
<feature type="region of interest" description="Disordered" evidence="6">
    <location>
        <begin position="452"/>
        <end position="566"/>
    </location>
</feature>
<evidence type="ECO:0000256" key="6">
    <source>
        <dbReference type="SAM" id="MobiDB-lite"/>
    </source>
</evidence>
<feature type="compositionally biased region" description="Low complexity" evidence="6">
    <location>
        <begin position="31"/>
        <end position="56"/>
    </location>
</feature>
<feature type="compositionally biased region" description="Polar residues" evidence="6">
    <location>
        <begin position="625"/>
        <end position="639"/>
    </location>
</feature>
<evidence type="ECO:0000256" key="2">
    <source>
        <dbReference type="ARBA" id="ARBA00023015"/>
    </source>
</evidence>
<dbReference type="Proteomes" id="UP001190700">
    <property type="component" value="Unassembled WGS sequence"/>
</dbReference>
<dbReference type="GO" id="GO:0003700">
    <property type="term" value="F:DNA-binding transcription factor activity"/>
    <property type="evidence" value="ECO:0007669"/>
    <property type="project" value="InterPro"/>
</dbReference>
<dbReference type="SUPFAM" id="SSF54171">
    <property type="entry name" value="DNA-binding domain"/>
    <property type="match status" value="4"/>
</dbReference>